<dbReference type="EMBL" id="JAANQT010001536">
    <property type="protein sequence ID" value="KAG1304780.1"/>
    <property type="molecule type" value="Genomic_DNA"/>
</dbReference>
<gene>
    <name evidence="2" type="ORF">G6F64_008912</name>
</gene>
<evidence type="ECO:0000256" key="1">
    <source>
        <dbReference type="SAM" id="SignalP"/>
    </source>
</evidence>
<accession>A0A9P6X3Z9</accession>
<evidence type="ECO:0000313" key="2">
    <source>
        <dbReference type="EMBL" id="KAG1304780.1"/>
    </source>
</evidence>
<organism evidence="2 3">
    <name type="scientific">Rhizopus oryzae</name>
    <name type="common">Mucormycosis agent</name>
    <name type="synonym">Rhizopus arrhizus var. delemar</name>
    <dbReference type="NCBI Taxonomy" id="64495"/>
    <lineage>
        <taxon>Eukaryota</taxon>
        <taxon>Fungi</taxon>
        <taxon>Fungi incertae sedis</taxon>
        <taxon>Mucoromycota</taxon>
        <taxon>Mucoromycotina</taxon>
        <taxon>Mucoromycetes</taxon>
        <taxon>Mucorales</taxon>
        <taxon>Mucorineae</taxon>
        <taxon>Rhizopodaceae</taxon>
        <taxon>Rhizopus</taxon>
    </lineage>
</organism>
<feature type="chain" id="PRO_5040312205" description="Lipocalin/cytosolic fatty-acid binding domain-containing protein" evidence="1">
    <location>
        <begin position="21"/>
        <end position="133"/>
    </location>
</feature>
<reference evidence="2" key="1">
    <citation type="journal article" date="2020" name="Microb. Genom.">
        <title>Genetic diversity of clinical and environmental Mucorales isolates obtained from an investigation of mucormycosis cases among solid organ transplant recipients.</title>
        <authorList>
            <person name="Nguyen M.H."/>
            <person name="Kaul D."/>
            <person name="Muto C."/>
            <person name="Cheng S.J."/>
            <person name="Richter R.A."/>
            <person name="Bruno V.M."/>
            <person name="Liu G."/>
            <person name="Beyhan S."/>
            <person name="Sundermann A.J."/>
            <person name="Mounaud S."/>
            <person name="Pasculle A.W."/>
            <person name="Nierman W.C."/>
            <person name="Driscoll E."/>
            <person name="Cumbie R."/>
            <person name="Clancy C.J."/>
            <person name="Dupont C.L."/>
        </authorList>
    </citation>
    <scope>NUCLEOTIDE SEQUENCE</scope>
    <source>
        <strain evidence="2">GL11</strain>
    </source>
</reference>
<evidence type="ECO:0000313" key="3">
    <source>
        <dbReference type="Proteomes" id="UP000716291"/>
    </source>
</evidence>
<dbReference type="Proteomes" id="UP000716291">
    <property type="component" value="Unassembled WGS sequence"/>
</dbReference>
<sequence length="133" mass="14719">MKFFVIQISIYFTIASLAKTALIPRNMPLQLQNKTISQSSLSTNIERLRGTWYLAGIISNAWNELQSLAKRFDFTLNCAQISLTKFTNSSIDATETVSLSRTSSGVCINATAAIVLYLSPPTPDLYLLNHDLA</sequence>
<proteinExistence type="predicted"/>
<name>A0A9P6X3Z9_RHIOR</name>
<keyword evidence="3" id="KW-1185">Reference proteome</keyword>
<dbReference type="AlphaFoldDB" id="A0A9P6X3Z9"/>
<protein>
    <recommendedName>
        <fullName evidence="4">Lipocalin/cytosolic fatty-acid binding domain-containing protein</fullName>
    </recommendedName>
</protein>
<dbReference type="OrthoDB" id="10276058at2759"/>
<feature type="signal peptide" evidence="1">
    <location>
        <begin position="1"/>
        <end position="20"/>
    </location>
</feature>
<evidence type="ECO:0008006" key="4">
    <source>
        <dbReference type="Google" id="ProtNLM"/>
    </source>
</evidence>
<comment type="caution">
    <text evidence="2">The sequence shown here is derived from an EMBL/GenBank/DDBJ whole genome shotgun (WGS) entry which is preliminary data.</text>
</comment>
<keyword evidence="1" id="KW-0732">Signal</keyword>